<gene>
    <name evidence="1" type="ORF">L2E82_46121</name>
</gene>
<evidence type="ECO:0000313" key="1">
    <source>
        <dbReference type="EMBL" id="KAI3688501.1"/>
    </source>
</evidence>
<reference evidence="1 2" key="2">
    <citation type="journal article" date="2022" name="Mol. Ecol. Resour.">
        <title>The genomes of chicory, endive, great burdock and yacon provide insights into Asteraceae paleo-polyploidization history and plant inulin production.</title>
        <authorList>
            <person name="Fan W."/>
            <person name="Wang S."/>
            <person name="Wang H."/>
            <person name="Wang A."/>
            <person name="Jiang F."/>
            <person name="Liu H."/>
            <person name="Zhao H."/>
            <person name="Xu D."/>
            <person name="Zhang Y."/>
        </authorList>
    </citation>
    <scope>NUCLEOTIDE SEQUENCE [LARGE SCALE GENOMIC DNA]</scope>
    <source>
        <strain evidence="2">cv. Punajuju</strain>
        <tissue evidence="1">Leaves</tissue>
    </source>
</reference>
<protein>
    <submittedName>
        <fullName evidence="1">Uncharacterized protein</fullName>
    </submittedName>
</protein>
<name>A0ACB8YTD0_CICIN</name>
<accession>A0ACB8YTD0</accession>
<comment type="caution">
    <text evidence="1">The sequence shown here is derived from an EMBL/GenBank/DDBJ whole genome shotgun (WGS) entry which is preliminary data.</text>
</comment>
<sequence length="68" mass="7670">MFLSLFPSQSPSLPARSFFGPKTHRPEDQNPNYIRLQTRQKVSDENLAFSGCFSSKNGAKTSFMVVDQ</sequence>
<proteinExistence type="predicted"/>
<keyword evidence="2" id="KW-1185">Reference proteome</keyword>
<reference evidence="2" key="1">
    <citation type="journal article" date="2022" name="Mol. Ecol. Resour.">
        <title>The genomes of chicory, endive, great burdock and yacon provide insights into Asteraceae palaeo-polyploidization history and plant inulin production.</title>
        <authorList>
            <person name="Fan W."/>
            <person name="Wang S."/>
            <person name="Wang H."/>
            <person name="Wang A."/>
            <person name="Jiang F."/>
            <person name="Liu H."/>
            <person name="Zhao H."/>
            <person name="Xu D."/>
            <person name="Zhang Y."/>
        </authorList>
    </citation>
    <scope>NUCLEOTIDE SEQUENCE [LARGE SCALE GENOMIC DNA]</scope>
    <source>
        <strain evidence="2">cv. Punajuju</strain>
    </source>
</reference>
<dbReference type="Proteomes" id="UP001055811">
    <property type="component" value="Linkage Group LG09"/>
</dbReference>
<dbReference type="EMBL" id="CM042017">
    <property type="protein sequence ID" value="KAI3688501.1"/>
    <property type="molecule type" value="Genomic_DNA"/>
</dbReference>
<evidence type="ECO:0000313" key="2">
    <source>
        <dbReference type="Proteomes" id="UP001055811"/>
    </source>
</evidence>
<organism evidence="1 2">
    <name type="scientific">Cichorium intybus</name>
    <name type="common">Chicory</name>
    <dbReference type="NCBI Taxonomy" id="13427"/>
    <lineage>
        <taxon>Eukaryota</taxon>
        <taxon>Viridiplantae</taxon>
        <taxon>Streptophyta</taxon>
        <taxon>Embryophyta</taxon>
        <taxon>Tracheophyta</taxon>
        <taxon>Spermatophyta</taxon>
        <taxon>Magnoliopsida</taxon>
        <taxon>eudicotyledons</taxon>
        <taxon>Gunneridae</taxon>
        <taxon>Pentapetalae</taxon>
        <taxon>asterids</taxon>
        <taxon>campanulids</taxon>
        <taxon>Asterales</taxon>
        <taxon>Asteraceae</taxon>
        <taxon>Cichorioideae</taxon>
        <taxon>Cichorieae</taxon>
        <taxon>Cichoriinae</taxon>
        <taxon>Cichorium</taxon>
    </lineage>
</organism>